<keyword evidence="2 4" id="KW-0479">Metal-binding</keyword>
<evidence type="ECO:0000313" key="6">
    <source>
        <dbReference type="EMBL" id="AOY86783.1"/>
    </source>
</evidence>
<dbReference type="GO" id="GO:0020037">
    <property type="term" value="F:heme binding"/>
    <property type="evidence" value="ECO:0007669"/>
    <property type="project" value="InterPro"/>
</dbReference>
<dbReference type="InterPro" id="IPR009056">
    <property type="entry name" value="Cyt_c-like_dom"/>
</dbReference>
<organism evidence="6 7">
    <name type="scientific">Marinobacter salinus</name>
    <dbReference type="NCBI Taxonomy" id="1874317"/>
    <lineage>
        <taxon>Bacteria</taxon>
        <taxon>Pseudomonadati</taxon>
        <taxon>Pseudomonadota</taxon>
        <taxon>Gammaproteobacteria</taxon>
        <taxon>Pseudomonadales</taxon>
        <taxon>Marinobacteraceae</taxon>
        <taxon>Marinobacter</taxon>
    </lineage>
</organism>
<dbReference type="GO" id="GO:0009055">
    <property type="term" value="F:electron transfer activity"/>
    <property type="evidence" value="ECO:0007669"/>
    <property type="project" value="InterPro"/>
</dbReference>
<dbReference type="GO" id="GO:0046872">
    <property type="term" value="F:metal ion binding"/>
    <property type="evidence" value="ECO:0007669"/>
    <property type="project" value="UniProtKB-KW"/>
</dbReference>
<dbReference type="RefSeq" id="WP_070964549.1">
    <property type="nucleotide sequence ID" value="NZ_CP017715.1"/>
</dbReference>
<keyword evidence="1 4" id="KW-0349">Heme</keyword>
<keyword evidence="7" id="KW-1185">Reference proteome</keyword>
<dbReference type="AlphaFoldDB" id="A0A1D9GGQ1"/>
<reference evidence="6 7" key="1">
    <citation type="submission" date="2016-10" db="EMBL/GenBank/DDBJ databases">
        <title>Marinobacter salinus sp. nov., a moderately halophilic bacterium isolated from a tidal flat environment.</title>
        <authorList>
            <person name="Park S.-J."/>
        </authorList>
    </citation>
    <scope>NUCLEOTIDE SEQUENCE [LARGE SCALE GENOMIC DNA]</scope>
    <source>
        <strain evidence="6 7">Hb8</strain>
    </source>
</reference>
<dbReference type="SUPFAM" id="SSF46626">
    <property type="entry name" value="Cytochrome c"/>
    <property type="match status" value="1"/>
</dbReference>
<sequence>METNHGRYGVENAPSSFSSEGERLYFTGISSSGEQIRPVGGHHHMQMHGGSCATCHGADKEGGAIMWPRFWEVAPALTHGALEKEHNDGHDHASYDESSLKNAIVNGIGPDGEPLNDTMPRWRMSEESLNALVNYLLGEHSHSLK</sequence>
<protein>
    <submittedName>
        <fullName evidence="6">Cytochrome C-like protein</fullName>
    </submittedName>
</protein>
<evidence type="ECO:0000256" key="4">
    <source>
        <dbReference type="PROSITE-ProRule" id="PRU00433"/>
    </source>
</evidence>
<keyword evidence="3 4" id="KW-0408">Iron</keyword>
<dbReference type="PROSITE" id="PS51007">
    <property type="entry name" value="CYTC"/>
    <property type="match status" value="1"/>
</dbReference>
<evidence type="ECO:0000256" key="3">
    <source>
        <dbReference type="ARBA" id="ARBA00023004"/>
    </source>
</evidence>
<dbReference type="Gene3D" id="1.10.760.10">
    <property type="entry name" value="Cytochrome c-like domain"/>
    <property type="match status" value="1"/>
</dbReference>
<dbReference type="KEGG" id="msq:BKP64_00540"/>
<gene>
    <name evidence="6" type="ORF">BKP64_00540</name>
</gene>
<evidence type="ECO:0000259" key="5">
    <source>
        <dbReference type="PROSITE" id="PS51007"/>
    </source>
</evidence>
<name>A0A1D9GGQ1_9GAMM</name>
<dbReference type="Proteomes" id="UP000177445">
    <property type="component" value="Chromosome"/>
</dbReference>
<evidence type="ECO:0000313" key="7">
    <source>
        <dbReference type="Proteomes" id="UP000177445"/>
    </source>
</evidence>
<evidence type="ECO:0000256" key="2">
    <source>
        <dbReference type="ARBA" id="ARBA00022723"/>
    </source>
</evidence>
<dbReference type="EMBL" id="CP017715">
    <property type="protein sequence ID" value="AOY86783.1"/>
    <property type="molecule type" value="Genomic_DNA"/>
</dbReference>
<accession>A0A1D9GGQ1</accession>
<dbReference type="STRING" id="1874317.BKP64_00540"/>
<proteinExistence type="predicted"/>
<dbReference type="OrthoDB" id="6120839at2"/>
<dbReference type="InterPro" id="IPR036909">
    <property type="entry name" value="Cyt_c-like_dom_sf"/>
</dbReference>
<feature type="domain" description="Cytochrome c" evidence="5">
    <location>
        <begin position="28"/>
        <end position="140"/>
    </location>
</feature>
<evidence type="ECO:0000256" key="1">
    <source>
        <dbReference type="ARBA" id="ARBA00022617"/>
    </source>
</evidence>
<dbReference type="Pfam" id="PF00034">
    <property type="entry name" value="Cytochrom_C"/>
    <property type="match status" value="1"/>
</dbReference>